<dbReference type="InterPro" id="IPR023393">
    <property type="entry name" value="START-like_dom_sf"/>
</dbReference>
<sequence length="366" mass="40615">MQTERACLLIGDISGYTGYLAGVELDHAQDILADLLGTIVASLSPGFELAKLEGDAAFTFAITEEIDGSLLLDTIERCYFDFRRRRRDVQQSTSCRCNACVLIPDLNLKFVVHHGALIRQRVAGREELVGADVILVHRLLKNDVVAATGIEAYALFSQACVDAMDVDVAALGMQASSETYEHIGTVDVWVHDLERRWSEETARTRVFVDESDAFYRRDMTSTASPQVVWEYATSPGRRLQWQAGVTAVEVTAPGNRRGVGATNHCIHGKGASVEEVLDWRPYDYVTIRNTVPTPLGPIRFIQTTELRPTVDGTSLHLRLAAPESRRERVLARLMAPLLDRALRTSDERLAQLLTKGPEVWTPGPLE</sequence>
<gene>
    <name evidence="1" type="ORF">OO014_17905</name>
</gene>
<evidence type="ECO:0000313" key="2">
    <source>
        <dbReference type="Proteomes" id="UP001150259"/>
    </source>
</evidence>
<dbReference type="InterPro" id="IPR019587">
    <property type="entry name" value="Polyketide_cyclase/dehydratase"/>
</dbReference>
<name>A0ABT5GLK8_9MICO</name>
<dbReference type="EMBL" id="JAPFQL010000110">
    <property type="protein sequence ID" value="MDC5699128.1"/>
    <property type="molecule type" value="Genomic_DNA"/>
</dbReference>
<dbReference type="SUPFAM" id="SSF55961">
    <property type="entry name" value="Bet v1-like"/>
    <property type="match status" value="1"/>
</dbReference>
<organism evidence="1 2">
    <name type="scientific">Intrasporangium calvum</name>
    <dbReference type="NCBI Taxonomy" id="53358"/>
    <lineage>
        <taxon>Bacteria</taxon>
        <taxon>Bacillati</taxon>
        <taxon>Actinomycetota</taxon>
        <taxon>Actinomycetes</taxon>
        <taxon>Micrococcales</taxon>
        <taxon>Intrasporangiaceae</taxon>
        <taxon>Intrasporangium</taxon>
    </lineage>
</organism>
<dbReference type="InterPro" id="IPR020503">
    <property type="entry name" value="Uncharacterised_Rv2561"/>
</dbReference>
<dbReference type="Pfam" id="PF10851">
    <property type="entry name" value="DUF2652"/>
    <property type="match status" value="1"/>
</dbReference>
<reference evidence="1 2" key="1">
    <citation type="submission" date="2022-11" db="EMBL/GenBank/DDBJ databases">
        <title>Anaerobic phenanthrene biodegradation by a DNRA strain PheN6.</title>
        <authorList>
            <person name="Zhang Z."/>
        </authorList>
    </citation>
    <scope>NUCLEOTIDE SEQUENCE [LARGE SCALE GENOMIC DNA]</scope>
    <source>
        <strain evidence="1 2">PheN6</strain>
    </source>
</reference>
<protein>
    <submittedName>
        <fullName evidence="1">DUF2652 domain-containing protein</fullName>
    </submittedName>
</protein>
<keyword evidence="2" id="KW-1185">Reference proteome</keyword>
<dbReference type="CDD" id="cd07812">
    <property type="entry name" value="SRPBCC"/>
    <property type="match status" value="1"/>
</dbReference>
<dbReference type="Pfam" id="PF10604">
    <property type="entry name" value="Polyketide_cyc2"/>
    <property type="match status" value="1"/>
</dbReference>
<proteinExistence type="predicted"/>
<dbReference type="Proteomes" id="UP001150259">
    <property type="component" value="Unassembled WGS sequence"/>
</dbReference>
<comment type="caution">
    <text evidence="1">The sequence shown here is derived from an EMBL/GenBank/DDBJ whole genome shotgun (WGS) entry which is preliminary data.</text>
</comment>
<evidence type="ECO:0000313" key="1">
    <source>
        <dbReference type="EMBL" id="MDC5699128.1"/>
    </source>
</evidence>
<accession>A0ABT5GLK8</accession>
<dbReference type="RefSeq" id="WP_272463687.1">
    <property type="nucleotide sequence ID" value="NZ_JAPFQL010000110.1"/>
</dbReference>
<dbReference type="Gene3D" id="3.30.530.20">
    <property type="match status" value="1"/>
</dbReference>